<dbReference type="AlphaFoldDB" id="A0A5B9E1R5"/>
<dbReference type="GO" id="GO:0090599">
    <property type="term" value="F:alpha-glucosidase activity"/>
    <property type="evidence" value="ECO:0007669"/>
    <property type="project" value="TreeGrafter"/>
</dbReference>
<evidence type="ECO:0000259" key="5">
    <source>
        <dbReference type="Pfam" id="PF01055"/>
    </source>
</evidence>
<dbReference type="InterPro" id="IPR017853">
    <property type="entry name" value="GH"/>
</dbReference>
<dbReference type="PANTHER" id="PTHR22762:SF89">
    <property type="entry name" value="ALPHA-XYLOSIDASE"/>
    <property type="match status" value="1"/>
</dbReference>
<sequence>MKRQIHVQAAIALLALMTALPALAQNAEPAMHGKANPAAVVQRSHVRFTVLTPRIIRMEWSPDEHFVDAPSQVFIDRDQPVPKFTTTTRDGTLHIDTASLSLAYKLGSGRFNAGNLTIHSKGFKTAFDWHPGDVETGNLKGTARTLDRYRGDVQLDTGKQLDLGQGLLSRQGWHLVDDSKSFLFDDSAWRWVKKRTCSDCQDLYFLGYGHHYKKILGDFAKVAGREPMPPRFAFGYWWSRYWNYSDSELRALVKNFERYGIPLDVLVIDMDWHRTDQLSWDPATSSATRSGKPSAGPATAGTTACSRIRPNSWRGCTASN</sequence>
<dbReference type="SUPFAM" id="SSF51445">
    <property type="entry name" value="(Trans)glycosidases"/>
    <property type="match status" value="1"/>
</dbReference>
<feature type="compositionally biased region" description="Low complexity" evidence="3">
    <location>
        <begin position="290"/>
        <end position="303"/>
    </location>
</feature>
<name>A0A5B9E1R5_9GAMM</name>
<dbReference type="InterPro" id="IPR000322">
    <property type="entry name" value="Glyco_hydro_31_TIM"/>
</dbReference>
<dbReference type="EMBL" id="CP042807">
    <property type="protein sequence ID" value="QEE24216.1"/>
    <property type="molecule type" value="Genomic_DNA"/>
</dbReference>
<comment type="similarity">
    <text evidence="1 2">Belongs to the glycosyl hydrolase 31 family.</text>
</comment>
<dbReference type="GO" id="GO:0006491">
    <property type="term" value="P:N-glycan processing"/>
    <property type="evidence" value="ECO:0007669"/>
    <property type="project" value="TreeGrafter"/>
</dbReference>
<evidence type="ECO:0000313" key="6">
    <source>
        <dbReference type="EMBL" id="QEE24216.1"/>
    </source>
</evidence>
<keyword evidence="2" id="KW-0326">Glycosidase</keyword>
<accession>A0A5B9E1R5</accession>
<feature type="chain" id="PRO_5022751687" description="Glycoside hydrolase family 31 TIM barrel domain-containing protein" evidence="4">
    <location>
        <begin position="25"/>
        <end position="320"/>
    </location>
</feature>
<feature type="region of interest" description="Disordered" evidence="3">
    <location>
        <begin position="280"/>
        <end position="303"/>
    </location>
</feature>
<gene>
    <name evidence="6" type="ORF">CS053_06660</name>
</gene>
<dbReference type="Proteomes" id="UP000321807">
    <property type="component" value="Chromosome"/>
</dbReference>
<evidence type="ECO:0000256" key="4">
    <source>
        <dbReference type="SAM" id="SignalP"/>
    </source>
</evidence>
<reference evidence="6 7" key="1">
    <citation type="submission" date="2019-08" db="EMBL/GenBank/DDBJ databases">
        <title>Complete genome sequence of Rhodanobacter glycinis strain T01E-68 isolated from tomato root.</title>
        <authorList>
            <person name="Weon H.-Y."/>
            <person name="Lee S.A."/>
        </authorList>
    </citation>
    <scope>NUCLEOTIDE SEQUENCE [LARGE SCALE GENOMIC DNA]</scope>
    <source>
        <strain evidence="6 7">T01E-68</strain>
    </source>
</reference>
<keyword evidence="4" id="KW-0732">Signal</keyword>
<evidence type="ECO:0000256" key="3">
    <source>
        <dbReference type="SAM" id="MobiDB-lite"/>
    </source>
</evidence>
<dbReference type="PANTHER" id="PTHR22762">
    <property type="entry name" value="ALPHA-GLUCOSIDASE"/>
    <property type="match status" value="1"/>
</dbReference>
<evidence type="ECO:0000313" key="7">
    <source>
        <dbReference type="Proteomes" id="UP000321807"/>
    </source>
</evidence>
<dbReference type="GO" id="GO:0005975">
    <property type="term" value="P:carbohydrate metabolic process"/>
    <property type="evidence" value="ECO:0007669"/>
    <property type="project" value="InterPro"/>
</dbReference>
<keyword evidence="2" id="KW-0378">Hydrolase</keyword>
<dbReference type="RefSeq" id="WP_147626851.1">
    <property type="nucleotide sequence ID" value="NZ_CP042807.1"/>
</dbReference>
<feature type="signal peptide" evidence="4">
    <location>
        <begin position="1"/>
        <end position="24"/>
    </location>
</feature>
<dbReference type="Gene3D" id="2.60.40.1760">
    <property type="entry name" value="glycosyl hydrolase (family 31)"/>
    <property type="match status" value="1"/>
</dbReference>
<feature type="domain" description="Glycoside hydrolase family 31 TIM barrel" evidence="5">
    <location>
        <begin position="227"/>
        <end position="283"/>
    </location>
</feature>
<organism evidence="6 7">
    <name type="scientific">Rhodanobacter glycinis</name>
    <dbReference type="NCBI Taxonomy" id="582702"/>
    <lineage>
        <taxon>Bacteria</taxon>
        <taxon>Pseudomonadati</taxon>
        <taxon>Pseudomonadota</taxon>
        <taxon>Gammaproteobacteria</taxon>
        <taxon>Lysobacterales</taxon>
        <taxon>Rhodanobacteraceae</taxon>
        <taxon>Rhodanobacter</taxon>
    </lineage>
</organism>
<evidence type="ECO:0000256" key="2">
    <source>
        <dbReference type="RuleBase" id="RU361185"/>
    </source>
</evidence>
<evidence type="ECO:0000256" key="1">
    <source>
        <dbReference type="ARBA" id="ARBA00007806"/>
    </source>
</evidence>
<dbReference type="Pfam" id="PF01055">
    <property type="entry name" value="Glyco_hydro_31_2nd"/>
    <property type="match status" value="1"/>
</dbReference>
<proteinExistence type="inferred from homology"/>
<dbReference type="Gene3D" id="3.20.20.80">
    <property type="entry name" value="Glycosidases"/>
    <property type="match status" value="1"/>
</dbReference>
<dbReference type="KEGG" id="rgl:CS053_06660"/>
<protein>
    <recommendedName>
        <fullName evidence="5">Glycoside hydrolase family 31 TIM barrel domain-containing protein</fullName>
    </recommendedName>
</protein>